<sequence length="127" mass="14590">MPAMKFVFSFLAKNPFRHPIKRLMRHAKIFISPTKHPSKRKRKKEITLNSSSVSTASIDHVSATARVIFPHQPQGKHHQYLSVFLKLFAEVVACSKTIWDELICYTVISLISRVLMICFAVIIIEIQ</sequence>
<protein>
    <submittedName>
        <fullName evidence="2">Uncharacterized protein</fullName>
    </submittedName>
</protein>
<dbReference type="HOGENOM" id="CLU_1973927_0_0_1"/>
<feature type="transmembrane region" description="Helical" evidence="1">
    <location>
        <begin position="102"/>
        <end position="124"/>
    </location>
</feature>
<keyword evidence="1" id="KW-0472">Membrane</keyword>
<dbReference type="Proteomes" id="UP000006038">
    <property type="component" value="Unassembled WGS sequence"/>
</dbReference>
<organism evidence="2">
    <name type="scientific">Oryza brachyantha</name>
    <name type="common">malo sina</name>
    <dbReference type="NCBI Taxonomy" id="4533"/>
    <lineage>
        <taxon>Eukaryota</taxon>
        <taxon>Viridiplantae</taxon>
        <taxon>Streptophyta</taxon>
        <taxon>Embryophyta</taxon>
        <taxon>Tracheophyta</taxon>
        <taxon>Spermatophyta</taxon>
        <taxon>Magnoliopsida</taxon>
        <taxon>Liliopsida</taxon>
        <taxon>Poales</taxon>
        <taxon>Poaceae</taxon>
        <taxon>BOP clade</taxon>
        <taxon>Oryzoideae</taxon>
        <taxon>Oryzeae</taxon>
        <taxon>Oryzinae</taxon>
        <taxon>Oryza</taxon>
    </lineage>
</organism>
<accession>J3LAA3</accession>
<evidence type="ECO:0000313" key="2">
    <source>
        <dbReference type="EnsemblPlants" id="OB02G15700.1"/>
    </source>
</evidence>
<reference evidence="2" key="1">
    <citation type="submission" date="2013-04" db="UniProtKB">
        <authorList>
            <consortium name="EnsemblPlants"/>
        </authorList>
    </citation>
    <scope>IDENTIFICATION</scope>
</reference>
<dbReference type="EnsemblPlants" id="OB02G15700.1">
    <property type="protein sequence ID" value="OB02G15700.1"/>
    <property type="gene ID" value="OB02G15700"/>
</dbReference>
<keyword evidence="3" id="KW-1185">Reference proteome</keyword>
<keyword evidence="1" id="KW-0812">Transmembrane</keyword>
<dbReference type="Gramene" id="OB02G15700.1">
    <property type="protein sequence ID" value="OB02G15700.1"/>
    <property type="gene ID" value="OB02G15700"/>
</dbReference>
<name>J3LAA3_ORYBR</name>
<keyword evidence="1" id="KW-1133">Transmembrane helix</keyword>
<proteinExistence type="predicted"/>
<dbReference type="AlphaFoldDB" id="J3LAA3"/>
<evidence type="ECO:0000313" key="3">
    <source>
        <dbReference type="Proteomes" id="UP000006038"/>
    </source>
</evidence>
<evidence type="ECO:0000256" key="1">
    <source>
        <dbReference type="SAM" id="Phobius"/>
    </source>
</evidence>